<keyword evidence="3" id="KW-1185">Reference proteome</keyword>
<feature type="transmembrane region" description="Helical" evidence="1">
    <location>
        <begin position="191"/>
        <end position="216"/>
    </location>
</feature>
<keyword evidence="1" id="KW-0472">Membrane</keyword>
<feature type="transmembrane region" description="Helical" evidence="1">
    <location>
        <begin position="149"/>
        <end position="171"/>
    </location>
</feature>
<accession>A0A9X6N9N7</accession>
<keyword evidence="1" id="KW-1133">Transmembrane helix</keyword>
<gene>
    <name evidence="2" type="ORF">BV898_14963</name>
</gene>
<feature type="transmembrane region" description="Helical" evidence="1">
    <location>
        <begin position="287"/>
        <end position="310"/>
    </location>
</feature>
<dbReference type="Proteomes" id="UP000192578">
    <property type="component" value="Unassembled WGS sequence"/>
</dbReference>
<dbReference type="SUPFAM" id="SSF81321">
    <property type="entry name" value="Family A G protein-coupled receptor-like"/>
    <property type="match status" value="1"/>
</dbReference>
<dbReference type="Gene3D" id="1.20.1070.10">
    <property type="entry name" value="Rhodopsin 7-helix transmembrane proteins"/>
    <property type="match status" value="1"/>
</dbReference>
<organism evidence="2 3">
    <name type="scientific">Hypsibius exemplaris</name>
    <name type="common">Freshwater tardigrade</name>
    <dbReference type="NCBI Taxonomy" id="2072580"/>
    <lineage>
        <taxon>Eukaryota</taxon>
        <taxon>Metazoa</taxon>
        <taxon>Ecdysozoa</taxon>
        <taxon>Tardigrada</taxon>
        <taxon>Eutardigrada</taxon>
        <taxon>Parachela</taxon>
        <taxon>Hypsibioidea</taxon>
        <taxon>Hypsibiidae</taxon>
        <taxon>Hypsibius</taxon>
    </lineage>
</organism>
<reference evidence="3" key="1">
    <citation type="submission" date="2017-01" db="EMBL/GenBank/DDBJ databases">
        <title>Comparative genomics of anhydrobiosis in the tardigrade Hypsibius dujardini.</title>
        <authorList>
            <person name="Yoshida Y."/>
            <person name="Koutsovoulos G."/>
            <person name="Laetsch D."/>
            <person name="Stevens L."/>
            <person name="Kumar S."/>
            <person name="Horikawa D."/>
            <person name="Ishino K."/>
            <person name="Komine S."/>
            <person name="Tomita M."/>
            <person name="Blaxter M."/>
            <person name="Arakawa K."/>
        </authorList>
    </citation>
    <scope>NUCLEOTIDE SEQUENCE [LARGE SCALE GENOMIC DNA]</scope>
    <source>
        <strain evidence="3">Z151</strain>
    </source>
</reference>
<dbReference type="EMBL" id="MTYJ01000193">
    <property type="protein sequence ID" value="OWA50447.1"/>
    <property type="molecule type" value="Genomic_DNA"/>
</dbReference>
<sequence>MAEMRFNNTARLTAQTVQNISLLLLPPPRNLTRFNVMGNCSLSANRKFDNNGIPLMLYLATVLSQLFSLLVFHRWPHKKPFIYYHVSLSLSALLNGLTGITNPITRLAAWSDASEVVAKAGAYTSIVFARTNVVNTLFMSVDRWMSVEFAVILVLAANFAYACVLVLAVGVSLNDLVVSCDRPFTSNAGNYYIIADLILTGLMAICQARILTLAVLAKLRMHVSRQANRRDSHAVVQKPPAQVKLIIGLVWDNLAAASVVVIVSIISKVPMCLKFLGVLDNGKHSLAALQFGNYMASIQLIYTPLVYLTFYPQYRLAAHTLLLRCMGRRAPGRRRTQPAIAH</sequence>
<protein>
    <submittedName>
        <fullName evidence="2">Uncharacterized protein</fullName>
    </submittedName>
</protein>
<evidence type="ECO:0000313" key="2">
    <source>
        <dbReference type="EMBL" id="OWA50447.1"/>
    </source>
</evidence>
<dbReference type="AlphaFoldDB" id="A0A9X6N9N7"/>
<keyword evidence="1" id="KW-0812">Transmembrane</keyword>
<proteinExistence type="predicted"/>
<name>A0A9X6N9N7_HYPEX</name>
<evidence type="ECO:0000313" key="3">
    <source>
        <dbReference type="Proteomes" id="UP000192578"/>
    </source>
</evidence>
<feature type="transmembrane region" description="Helical" evidence="1">
    <location>
        <begin position="81"/>
        <end position="100"/>
    </location>
</feature>
<feature type="transmembrane region" description="Helical" evidence="1">
    <location>
        <begin position="245"/>
        <end position="267"/>
    </location>
</feature>
<feature type="transmembrane region" description="Helical" evidence="1">
    <location>
        <begin position="55"/>
        <end position="75"/>
    </location>
</feature>
<evidence type="ECO:0000256" key="1">
    <source>
        <dbReference type="SAM" id="Phobius"/>
    </source>
</evidence>
<comment type="caution">
    <text evidence="2">The sequence shown here is derived from an EMBL/GenBank/DDBJ whole genome shotgun (WGS) entry which is preliminary data.</text>
</comment>